<proteinExistence type="predicted"/>
<dbReference type="EMBL" id="PVXP01000004">
    <property type="protein sequence ID" value="PRR86490.1"/>
    <property type="molecule type" value="Genomic_DNA"/>
</dbReference>
<evidence type="ECO:0000313" key="2">
    <source>
        <dbReference type="Proteomes" id="UP000237798"/>
    </source>
</evidence>
<comment type="caution">
    <text evidence="1">The sequence shown here is derived from an EMBL/GenBank/DDBJ whole genome shotgun (WGS) entry which is preliminary data.</text>
</comment>
<gene>
    <name evidence="1" type="ORF">CLLU_05880</name>
</gene>
<organism evidence="1 2">
    <name type="scientific">Clostridium luticellarii</name>
    <dbReference type="NCBI Taxonomy" id="1691940"/>
    <lineage>
        <taxon>Bacteria</taxon>
        <taxon>Bacillati</taxon>
        <taxon>Bacillota</taxon>
        <taxon>Clostridia</taxon>
        <taxon>Eubacteriales</taxon>
        <taxon>Clostridiaceae</taxon>
        <taxon>Clostridium</taxon>
    </lineage>
</organism>
<name>A0A2T0BRI9_9CLOT</name>
<accession>A0A2T0BRI9</accession>
<evidence type="ECO:0000313" key="1">
    <source>
        <dbReference type="EMBL" id="PRR86490.1"/>
    </source>
</evidence>
<dbReference type="AlphaFoldDB" id="A0A2T0BRI9"/>
<keyword evidence="2" id="KW-1185">Reference proteome</keyword>
<reference evidence="1 2" key="1">
    <citation type="submission" date="2018-03" db="EMBL/GenBank/DDBJ databases">
        <title>Genome sequence of Clostridium luticellarii DSM 29923.</title>
        <authorList>
            <person name="Poehlein A."/>
            <person name="Daniel R."/>
        </authorList>
    </citation>
    <scope>NUCLEOTIDE SEQUENCE [LARGE SCALE GENOMIC DNA]</scope>
    <source>
        <strain evidence="1 2">DSM 29923</strain>
    </source>
</reference>
<sequence>MFNVKKISKHRDDFSFSHALKLSQGEYGMDKSELLSELVEVSAKPIVQAKNYWHESIFNTLREKRKSSKDIEDYALELKADIVSVKKLWDEQMKVIENWALDEKIPEVDQISSTIENMENECKTAVLDKKVVFKNGNSLNKDELNYIERYNSIKNLNERIASMEEDYLYLRIRDYIVLNLYQFLAENREMALNVLKGDTDKKMRSISDLICKAADSCMYIDLEED</sequence>
<dbReference type="Proteomes" id="UP000237798">
    <property type="component" value="Unassembled WGS sequence"/>
</dbReference>
<protein>
    <submittedName>
        <fullName evidence="1">Uncharacterized protein</fullName>
    </submittedName>
</protein>